<feature type="binding site" evidence="7">
    <location>
        <position position="270"/>
    </location>
    <ligand>
        <name>Zn(2+)</name>
        <dbReference type="ChEBI" id="CHEBI:29105"/>
        <note>catalytic</note>
    </ligand>
</feature>
<dbReference type="Proteomes" id="UP000515563">
    <property type="component" value="Chromosome"/>
</dbReference>
<dbReference type="InterPro" id="IPR027057">
    <property type="entry name" value="CAXX_Prtase_1"/>
</dbReference>
<keyword evidence="3 8" id="KW-0378">Hydrolase</keyword>
<evidence type="ECO:0000259" key="11">
    <source>
        <dbReference type="Pfam" id="PF16491"/>
    </source>
</evidence>
<dbReference type="Gene3D" id="3.30.2010.10">
    <property type="entry name" value="Metalloproteases ('zincins'), catalytic domain"/>
    <property type="match status" value="1"/>
</dbReference>
<gene>
    <name evidence="12" type="ORF">F1D05_34445</name>
</gene>
<feature type="binding site" evidence="7">
    <location>
        <position position="266"/>
    </location>
    <ligand>
        <name>Zn(2+)</name>
        <dbReference type="ChEBI" id="CHEBI:29105"/>
        <note>catalytic</note>
    </ligand>
</feature>
<keyword evidence="13" id="KW-1185">Reference proteome</keyword>
<evidence type="ECO:0000259" key="10">
    <source>
        <dbReference type="Pfam" id="PF01435"/>
    </source>
</evidence>
<accession>A0A7G6XAN1</accession>
<evidence type="ECO:0000256" key="5">
    <source>
        <dbReference type="ARBA" id="ARBA00023049"/>
    </source>
</evidence>
<evidence type="ECO:0000256" key="1">
    <source>
        <dbReference type="ARBA" id="ARBA00022670"/>
    </source>
</evidence>
<evidence type="ECO:0000256" key="6">
    <source>
        <dbReference type="PIRSR" id="PIRSR627057-1"/>
    </source>
</evidence>
<evidence type="ECO:0000256" key="3">
    <source>
        <dbReference type="ARBA" id="ARBA00022801"/>
    </source>
</evidence>
<comment type="cofactor">
    <cofactor evidence="7 8">
        <name>Zn(2+)</name>
        <dbReference type="ChEBI" id="CHEBI:29105"/>
    </cofactor>
    <text evidence="7 8">Binds 1 zinc ion per subunit.</text>
</comment>
<dbReference type="EMBL" id="CP043661">
    <property type="protein sequence ID" value="QNE23296.1"/>
    <property type="molecule type" value="Genomic_DNA"/>
</dbReference>
<organism evidence="12 13">
    <name type="scientific">Kribbella qitaiheensis</name>
    <dbReference type="NCBI Taxonomy" id="1544730"/>
    <lineage>
        <taxon>Bacteria</taxon>
        <taxon>Bacillati</taxon>
        <taxon>Actinomycetota</taxon>
        <taxon>Actinomycetes</taxon>
        <taxon>Propionibacteriales</taxon>
        <taxon>Kribbellaceae</taxon>
        <taxon>Kribbella</taxon>
    </lineage>
</organism>
<dbReference type="AlphaFoldDB" id="A0A7G6XAN1"/>
<feature type="domain" description="CAAX prenyl protease 1 N-terminal" evidence="11">
    <location>
        <begin position="72"/>
        <end position="192"/>
    </location>
</feature>
<feature type="transmembrane region" description="Helical" evidence="9">
    <location>
        <begin position="58"/>
        <end position="76"/>
    </location>
</feature>
<protein>
    <submittedName>
        <fullName evidence="12">M48 family metallopeptidase</fullName>
    </submittedName>
</protein>
<reference evidence="13" key="1">
    <citation type="submission" date="2019-09" db="EMBL/GenBank/DDBJ databases">
        <title>Antimicrobial potential of Antarctic Bacteria.</title>
        <authorList>
            <person name="Benaud N."/>
            <person name="Edwards R.J."/>
            <person name="Ferrari B.C."/>
        </authorList>
    </citation>
    <scope>NUCLEOTIDE SEQUENCE [LARGE SCALE GENOMIC DNA]</scope>
    <source>
        <strain evidence="13">SPB151</strain>
    </source>
</reference>
<evidence type="ECO:0000256" key="8">
    <source>
        <dbReference type="RuleBase" id="RU003983"/>
    </source>
</evidence>
<dbReference type="GO" id="GO:0046872">
    <property type="term" value="F:metal ion binding"/>
    <property type="evidence" value="ECO:0007669"/>
    <property type="project" value="UniProtKB-KW"/>
</dbReference>
<keyword evidence="4 7" id="KW-0862">Zinc</keyword>
<evidence type="ECO:0000256" key="9">
    <source>
        <dbReference type="SAM" id="Phobius"/>
    </source>
</evidence>
<feature type="active site" description="Proton donor" evidence="6">
    <location>
        <position position="338"/>
    </location>
</feature>
<keyword evidence="9" id="KW-1133">Transmembrane helix</keyword>
<keyword evidence="1 8" id="KW-0645">Protease</keyword>
<dbReference type="InterPro" id="IPR032456">
    <property type="entry name" value="Peptidase_M48_N"/>
</dbReference>
<dbReference type="PANTHER" id="PTHR10120">
    <property type="entry name" value="CAAX PRENYL PROTEASE 1"/>
    <property type="match status" value="1"/>
</dbReference>
<keyword evidence="9" id="KW-0812">Transmembrane</keyword>
<keyword evidence="5 8" id="KW-0482">Metalloprotease</keyword>
<feature type="domain" description="Peptidase M48" evidence="10">
    <location>
        <begin position="204"/>
        <end position="388"/>
    </location>
</feature>
<evidence type="ECO:0000256" key="4">
    <source>
        <dbReference type="ARBA" id="ARBA00022833"/>
    </source>
</evidence>
<evidence type="ECO:0000256" key="7">
    <source>
        <dbReference type="PIRSR" id="PIRSR627057-2"/>
    </source>
</evidence>
<evidence type="ECO:0000313" key="12">
    <source>
        <dbReference type="EMBL" id="QNE23296.1"/>
    </source>
</evidence>
<dbReference type="KEGG" id="kqi:F1D05_34445"/>
<reference evidence="12 13" key="2">
    <citation type="journal article" date="2020" name="Microbiol. Resour. Announc.">
        <title>Antarctic desert soil bacteria exhibit high novel natural product potential, evaluated through long-read genome sequencing and comparative genomics.</title>
        <authorList>
            <person name="Benaud N."/>
            <person name="Edwards R.J."/>
            <person name="Amos T.G."/>
            <person name="D'Agostino P.M."/>
            <person name="Gutierrez-Chavez C."/>
            <person name="Montgomery K."/>
            <person name="Nicetic I."/>
            <person name="Ferrari B.C."/>
        </authorList>
    </citation>
    <scope>NUCLEOTIDE SEQUENCE [LARGE SCALE GENOMIC DNA]</scope>
    <source>
        <strain evidence="12 13">SPB151</strain>
    </source>
</reference>
<feature type="binding site" evidence="7">
    <location>
        <position position="334"/>
    </location>
    <ligand>
        <name>Zn(2+)</name>
        <dbReference type="ChEBI" id="CHEBI:29105"/>
        <note>catalytic</note>
    </ligand>
</feature>
<dbReference type="GO" id="GO:0004222">
    <property type="term" value="F:metalloendopeptidase activity"/>
    <property type="evidence" value="ECO:0007669"/>
    <property type="project" value="InterPro"/>
</dbReference>
<sequence length="406" mass="44481">MAPRLAAVLLAVALIAVIATTTPWHLIDLPKPDSALDFTAAEIARQNQFRHELLPWSTASWVLSLLVPLGIGFSPLGRRLYGAIKLRWYFAAPILVAGLGLLASVITVPTDIMAERVTRKYGLSTEDWALWLRDRAVNWLLMAIVLIAVALGLFAMARRWRTWWWASAAIAGAVLVLGVSFAYPVLVEPRFNDFTSLAPGPQRDQLLELAKQDGVPVKDVLVADASKRTTALNAYVSGFGSTRRLVVYDTLLKDAPPAQVRLVVAHELGHAAEDDVLHGTFIGALGAAFAVVLLRLLLGAKMSDPRRTALLLAMIVAGSTLAAPVQNLVSRRIEARADYHSLRLTNDPQDFADMQHQLSVTNISGLDPNRWRYWMFANHPTPPERIAMGRAWASGHGSVVPPLVQR</sequence>
<proteinExistence type="inferred from homology"/>
<comment type="similarity">
    <text evidence="8">Belongs to the peptidase M48 family.</text>
</comment>
<feature type="transmembrane region" description="Helical" evidence="9">
    <location>
        <begin position="88"/>
        <end position="108"/>
    </location>
</feature>
<feature type="transmembrane region" description="Helical" evidence="9">
    <location>
        <begin position="276"/>
        <end position="298"/>
    </location>
</feature>
<name>A0A7G6XAN1_9ACTN</name>
<dbReference type="Pfam" id="PF16491">
    <property type="entry name" value="Peptidase_M48_N"/>
    <property type="match status" value="1"/>
</dbReference>
<evidence type="ECO:0000256" key="2">
    <source>
        <dbReference type="ARBA" id="ARBA00022723"/>
    </source>
</evidence>
<feature type="transmembrane region" description="Helical" evidence="9">
    <location>
        <begin position="163"/>
        <end position="186"/>
    </location>
</feature>
<evidence type="ECO:0000313" key="13">
    <source>
        <dbReference type="Proteomes" id="UP000515563"/>
    </source>
</evidence>
<feature type="active site" evidence="6">
    <location>
        <position position="267"/>
    </location>
</feature>
<dbReference type="GO" id="GO:0071586">
    <property type="term" value="P:CAAX-box protein processing"/>
    <property type="evidence" value="ECO:0007669"/>
    <property type="project" value="InterPro"/>
</dbReference>
<keyword evidence="9" id="KW-0472">Membrane</keyword>
<keyword evidence="2 7" id="KW-0479">Metal-binding</keyword>
<feature type="transmembrane region" description="Helical" evidence="9">
    <location>
        <begin position="136"/>
        <end position="156"/>
    </location>
</feature>
<dbReference type="CDD" id="cd07343">
    <property type="entry name" value="M48A_Zmpste24p_like"/>
    <property type="match status" value="1"/>
</dbReference>
<dbReference type="Pfam" id="PF01435">
    <property type="entry name" value="Peptidase_M48"/>
    <property type="match status" value="1"/>
</dbReference>
<dbReference type="InterPro" id="IPR001915">
    <property type="entry name" value="Peptidase_M48"/>
</dbReference>